<reference evidence="5" key="1">
    <citation type="submission" date="2018-05" db="EMBL/GenBank/DDBJ databases">
        <authorList>
            <person name="Du Z."/>
            <person name="Wang X."/>
        </authorList>
    </citation>
    <scope>NUCLEOTIDE SEQUENCE [LARGE SCALE GENOMIC DNA]</scope>
    <source>
        <strain evidence="5">WDS4C29</strain>
    </source>
</reference>
<gene>
    <name evidence="4" type="ORF">DFK10_14590</name>
</gene>
<dbReference type="Proteomes" id="UP000245293">
    <property type="component" value="Unassembled WGS sequence"/>
</dbReference>
<dbReference type="AlphaFoldDB" id="A0A2V1P374"/>
<dbReference type="Pfam" id="PF05816">
    <property type="entry name" value="TelA"/>
    <property type="match status" value="1"/>
</dbReference>
<dbReference type="OrthoDB" id="9768858at2"/>
<sequence length="400" mass="44104">MSERTAENMQKAQAALAEIEKVSAVVLPEPSTEIVPVEKADKPTAAEINKRMAELDMSDTNSIISFGSASQAELQEISQSMLQGVRNKDVGPAGDSLRDIVTTIRGFNVSELDVRRKRSWWEKLLGRAAPAAKFAARFESVQGQIDKITDDLLKHEHVLLKDIESLDVLYEKTLAFYDELALYIAAGEAKLKELDETTIPAKEKEVEAAPEEDGVMKAQELRDLRAARDDLERRVHDLKLTRQVTMQSLPSIRLVQENDKSLVTKINSTLINTVPLWETQLAQAVTIQRSSEAAAAVRDANDLTNELLTANAENLRSANKTIREEMERGVFDIEAVKKANADLIGTIEESLQIADEGKRRRAEAEKELQQMEAELKSTLAAAKAQKTGLGDTVATSAGAE</sequence>
<accession>A0A2V1P374</accession>
<dbReference type="EMBL" id="QETF01000021">
    <property type="protein sequence ID" value="PWG15877.1"/>
    <property type="molecule type" value="Genomic_DNA"/>
</dbReference>
<dbReference type="PIRSF" id="PIRSF026508">
    <property type="entry name" value="TelA"/>
    <property type="match status" value="1"/>
</dbReference>
<dbReference type="RefSeq" id="WP_109389769.1">
    <property type="nucleotide sequence ID" value="NZ_QETF01000021.1"/>
</dbReference>
<feature type="coiled-coil region" evidence="3">
    <location>
        <begin position="293"/>
        <end position="385"/>
    </location>
</feature>
<protein>
    <submittedName>
        <fullName evidence="4">Toxic anion resistance protein</fullName>
    </submittedName>
</protein>
<keyword evidence="5" id="KW-1185">Reference proteome</keyword>
<proteinExistence type="inferred from homology"/>
<evidence type="ECO:0000256" key="3">
    <source>
        <dbReference type="SAM" id="Coils"/>
    </source>
</evidence>
<dbReference type="PANTHER" id="PTHR38432">
    <property type="entry name" value="TELA-LIKE PROTEIN SAOUHSC_01408"/>
    <property type="match status" value="1"/>
</dbReference>
<dbReference type="PANTHER" id="PTHR38432:SF1">
    <property type="entry name" value="TELA-LIKE PROTEIN SAOUHSC_01408"/>
    <property type="match status" value="1"/>
</dbReference>
<dbReference type="InterPro" id="IPR008863">
    <property type="entry name" value="Toxic_anion-R_TelA"/>
</dbReference>
<evidence type="ECO:0000256" key="1">
    <source>
        <dbReference type="ARBA" id="ARBA00005541"/>
    </source>
</evidence>
<evidence type="ECO:0000313" key="4">
    <source>
        <dbReference type="EMBL" id="PWG15877.1"/>
    </source>
</evidence>
<evidence type="ECO:0000313" key="5">
    <source>
        <dbReference type="Proteomes" id="UP000245293"/>
    </source>
</evidence>
<comment type="similarity">
    <text evidence="1 2">Belongs to the TelA family.</text>
</comment>
<evidence type="ECO:0000256" key="2">
    <source>
        <dbReference type="PIRNR" id="PIRNR026508"/>
    </source>
</evidence>
<name>A0A2V1P374_9RHOB</name>
<comment type="caution">
    <text evidence="4">The sequence shown here is derived from an EMBL/GenBank/DDBJ whole genome shotgun (WGS) entry which is preliminary data.</text>
</comment>
<organism evidence="4 5">
    <name type="scientific">Salibaculum griseiflavum</name>
    <dbReference type="NCBI Taxonomy" id="1914409"/>
    <lineage>
        <taxon>Bacteria</taxon>
        <taxon>Pseudomonadati</taxon>
        <taxon>Pseudomonadota</taxon>
        <taxon>Alphaproteobacteria</taxon>
        <taxon>Rhodobacterales</taxon>
        <taxon>Roseobacteraceae</taxon>
        <taxon>Salibaculum</taxon>
    </lineage>
</organism>
<keyword evidence="3" id="KW-0175">Coiled coil</keyword>